<dbReference type="Proteomes" id="UP000030554">
    <property type="component" value="Unassembled WGS sequence"/>
</dbReference>
<protein>
    <submittedName>
        <fullName evidence="1">Uncharacterized protein</fullName>
    </submittedName>
</protein>
<comment type="caution">
    <text evidence="1">The sequence shown here is derived from an EMBL/GenBank/DDBJ whole genome shotgun (WGS) entry which is preliminary data.</text>
</comment>
<proteinExistence type="predicted"/>
<evidence type="ECO:0000313" key="2">
    <source>
        <dbReference type="Proteomes" id="UP000030554"/>
    </source>
</evidence>
<dbReference type="AlphaFoldDB" id="A0A0A2ZRT2"/>
<accession>A0A0A2ZRT2</accession>
<dbReference type="RefSeq" id="WP_039164511.1">
    <property type="nucleotide sequence ID" value="NZ_JPJQ01000054.1"/>
</dbReference>
<evidence type="ECO:0000313" key="1">
    <source>
        <dbReference type="EMBL" id="KGQ59731.1"/>
    </source>
</evidence>
<name>A0A0A2ZRT2_9PAST</name>
<dbReference type="EMBL" id="JPJQ01000054">
    <property type="protein sequence ID" value="KGQ59731.1"/>
    <property type="molecule type" value="Genomic_DNA"/>
</dbReference>
<organism evidence="1 2">
    <name type="scientific">Gallibacterium anatis 4895</name>
    <dbReference type="NCBI Taxonomy" id="1396510"/>
    <lineage>
        <taxon>Bacteria</taxon>
        <taxon>Pseudomonadati</taxon>
        <taxon>Pseudomonadota</taxon>
        <taxon>Gammaproteobacteria</taxon>
        <taxon>Pasteurellales</taxon>
        <taxon>Pasteurellaceae</taxon>
        <taxon>Gallibacterium</taxon>
    </lineage>
</organism>
<sequence length="357" mass="41608">MEQEKRDIVADLTDALESVKPDNLSGDTPEQILGKLNHFIELCNIFPTTNIFVDCINKNHEIITYVEVVLEHLPRALINKFSFSPNDAIFEDIAETLENFRADYNMYISLPPYDFDDGFDPGTYTDDYIQVELEELSKQYEAGDDSYSEQKMYFAESSLDSDDEAQQGVTRFRLCDVFGDAFYDDYEPISFTPFDFNYIFNFTPDVVEQLTQNELETKLKLMFFDRFTHTIKIQRAAQRLKNTFFRELSGDSEPTLYRMQELIELKNQRSHVKYEIIEKIVSDWFDNEGLNSISSKRKDSIVKNLVYLVTNFDFEYNLRRLREEAQLAAEARTSEELGKLKGTGIKKAKSVLPEVDF</sequence>
<reference evidence="1 2" key="1">
    <citation type="submission" date="2014-07" db="EMBL/GenBank/DDBJ databases">
        <title>Chaperone-usher fimbriae in a diverse selection of Gallibacterium genomes.</title>
        <authorList>
            <person name="Kudirkiene E."/>
            <person name="Bager R.J."/>
            <person name="Johnson T.J."/>
            <person name="Bojesen A.M."/>
        </authorList>
    </citation>
    <scope>NUCLEOTIDE SEQUENCE [LARGE SCALE GENOMIC DNA]</scope>
    <source>
        <strain evidence="1 2">4895</strain>
    </source>
</reference>
<gene>
    <name evidence="1" type="ORF">IO48_10950</name>
</gene>